<sequence>MDKWLKTGTLKRSASRTGIRTTDLAAVGITVDQQDDNYEVQRPTDWPVQVNESTDVSDMSILLVIARYLNVNELEENLLLCYPFTKRCTGEDIFNAIQDYLCENEIDWAKFCGICTDCGKFMSGCYEGLRGRIKTVAPHVTWSHCCIHSQSLAAKPLRDPLKEVLNQSVKVVNFIKD</sequence>
<evidence type="ECO:0000313" key="2">
    <source>
        <dbReference type="Proteomes" id="UP000499080"/>
    </source>
</evidence>
<comment type="caution">
    <text evidence="1">The sequence shown here is derived from an EMBL/GenBank/DDBJ whole genome shotgun (WGS) entry which is preliminary data.</text>
</comment>
<organism evidence="1 2">
    <name type="scientific">Araneus ventricosus</name>
    <name type="common">Orbweaver spider</name>
    <name type="synonym">Epeira ventricosa</name>
    <dbReference type="NCBI Taxonomy" id="182803"/>
    <lineage>
        <taxon>Eukaryota</taxon>
        <taxon>Metazoa</taxon>
        <taxon>Ecdysozoa</taxon>
        <taxon>Arthropoda</taxon>
        <taxon>Chelicerata</taxon>
        <taxon>Arachnida</taxon>
        <taxon>Araneae</taxon>
        <taxon>Araneomorphae</taxon>
        <taxon>Entelegynae</taxon>
        <taxon>Araneoidea</taxon>
        <taxon>Araneidae</taxon>
        <taxon>Araneus</taxon>
    </lineage>
</organism>
<dbReference type="AlphaFoldDB" id="A0A4Y2S3N6"/>
<proteinExistence type="predicted"/>
<dbReference type="PANTHER" id="PTHR45913">
    <property type="entry name" value="EPM2A-INTERACTING PROTEIN 1"/>
    <property type="match status" value="1"/>
</dbReference>
<dbReference type="OrthoDB" id="6435379at2759"/>
<dbReference type="EMBL" id="BGPR01149663">
    <property type="protein sequence ID" value="GBN82742.1"/>
    <property type="molecule type" value="Genomic_DNA"/>
</dbReference>
<gene>
    <name evidence="1" type="primary">ZBED5_321</name>
    <name evidence="1" type="ORF">AVEN_193919_1</name>
</gene>
<accession>A0A4Y2S3N6</accession>
<protein>
    <submittedName>
        <fullName evidence="1">Zinc finger BED domain-containing protein 5</fullName>
    </submittedName>
</protein>
<name>A0A4Y2S3N6_ARAVE</name>
<dbReference type="Proteomes" id="UP000499080">
    <property type="component" value="Unassembled WGS sequence"/>
</dbReference>
<keyword evidence="2" id="KW-1185">Reference proteome</keyword>
<evidence type="ECO:0000313" key="1">
    <source>
        <dbReference type="EMBL" id="GBN82742.1"/>
    </source>
</evidence>
<reference evidence="1 2" key="1">
    <citation type="journal article" date="2019" name="Sci. Rep.">
        <title>Orb-weaving spider Araneus ventricosus genome elucidates the spidroin gene catalogue.</title>
        <authorList>
            <person name="Kono N."/>
            <person name="Nakamura H."/>
            <person name="Ohtoshi R."/>
            <person name="Moran D.A.P."/>
            <person name="Shinohara A."/>
            <person name="Yoshida Y."/>
            <person name="Fujiwara M."/>
            <person name="Mori M."/>
            <person name="Tomita M."/>
            <person name="Arakawa K."/>
        </authorList>
    </citation>
    <scope>NUCLEOTIDE SEQUENCE [LARGE SCALE GENOMIC DNA]</scope>
</reference>
<dbReference type="PANTHER" id="PTHR45913:SF19">
    <property type="entry name" value="LOW QUALITY PROTEIN: ZINC FINGER BED DOMAIN-CONTAINING PROTEIN 5-LIKE"/>
    <property type="match status" value="1"/>
</dbReference>